<evidence type="ECO:0000259" key="2">
    <source>
        <dbReference type="Pfam" id="PF00685"/>
    </source>
</evidence>
<protein>
    <recommendedName>
        <fullName evidence="2">Sulfotransferase domain-containing protein</fullName>
    </recommendedName>
</protein>
<dbReference type="HOGENOM" id="CLU_028381_3_2_1"/>
<keyword evidence="1" id="KW-0472">Membrane</keyword>
<sequence length="395" mass="46027">MHKFQLKYTDRVARGWKPFPCPRKRSMKFGFFSAVVALGLIANFGFKSEKLSTKFARFADFEPVQTSINASKKILLVTYFRGGSTLLGELFNKHPNSFYWFEPLEEFENSIDEFWQETHTPESSFDILDSTLNQRSHKLYKSFEIVHQVIRSILYCNISSIKEQVLTFKIGNFLTKSKSMSVFAKCASRQTDLSKIKYDDWIESQDIKMCHRFLKYPCQNAIMRVIKTIRVPLAYTIDLIRSDPTLKVVYSIRNPLAMFNSARELYHYGPEDISNFCKRMNIDWMTAKWLQKEYPDNIHIVKYEELALNTSSVATKVYEYIGIEIPREFTGSEPSRLAHGRRSDRFSTNKNSTEAVSRWKEVMHPGAMAVVTKQCQEIINAMGYTDDIPYMSNFK</sequence>
<gene>
    <name evidence="3" type="ORF">CAPTEDRAFT_215213</name>
</gene>
<dbReference type="STRING" id="283909.R7VLA0"/>
<keyword evidence="1" id="KW-1133">Transmembrane helix</keyword>
<evidence type="ECO:0000313" key="4">
    <source>
        <dbReference type="EnsemblMetazoa" id="CapteP215213"/>
    </source>
</evidence>
<dbReference type="EnsemblMetazoa" id="CapteT215213">
    <property type="protein sequence ID" value="CapteP215213"/>
    <property type="gene ID" value="CapteG215213"/>
</dbReference>
<keyword evidence="1" id="KW-0812">Transmembrane</keyword>
<dbReference type="EMBL" id="KB292506">
    <property type="protein sequence ID" value="ELU17440.1"/>
    <property type="molecule type" value="Genomic_DNA"/>
</dbReference>
<dbReference type="Gene3D" id="3.40.50.300">
    <property type="entry name" value="P-loop containing nucleotide triphosphate hydrolases"/>
    <property type="match status" value="1"/>
</dbReference>
<dbReference type="InterPro" id="IPR000863">
    <property type="entry name" value="Sulfotransferase_dom"/>
</dbReference>
<dbReference type="PANTHER" id="PTHR10704">
    <property type="entry name" value="CARBOHYDRATE SULFOTRANSFERASE"/>
    <property type="match status" value="1"/>
</dbReference>
<feature type="transmembrane region" description="Helical" evidence="1">
    <location>
        <begin position="29"/>
        <end position="46"/>
    </location>
</feature>
<keyword evidence="5" id="KW-1185">Reference proteome</keyword>
<feature type="domain" description="Sulfotransferase" evidence="2">
    <location>
        <begin position="72"/>
        <end position="328"/>
    </location>
</feature>
<dbReference type="Pfam" id="PF00685">
    <property type="entry name" value="Sulfotransfer_1"/>
    <property type="match status" value="1"/>
</dbReference>
<dbReference type="InterPro" id="IPR051135">
    <property type="entry name" value="Gal/GlcNAc/GalNAc_ST"/>
</dbReference>
<dbReference type="Proteomes" id="UP000014760">
    <property type="component" value="Unassembled WGS sequence"/>
</dbReference>
<dbReference type="EMBL" id="AMQN01000545">
    <property type="status" value="NOT_ANNOTATED_CDS"/>
    <property type="molecule type" value="Genomic_DNA"/>
</dbReference>
<dbReference type="GO" id="GO:0006790">
    <property type="term" value="P:sulfur compound metabolic process"/>
    <property type="evidence" value="ECO:0007669"/>
    <property type="project" value="TreeGrafter"/>
</dbReference>
<reference evidence="3 5" key="2">
    <citation type="journal article" date="2013" name="Nature">
        <title>Insights into bilaterian evolution from three spiralian genomes.</title>
        <authorList>
            <person name="Simakov O."/>
            <person name="Marletaz F."/>
            <person name="Cho S.J."/>
            <person name="Edsinger-Gonzales E."/>
            <person name="Havlak P."/>
            <person name="Hellsten U."/>
            <person name="Kuo D.H."/>
            <person name="Larsson T."/>
            <person name="Lv J."/>
            <person name="Arendt D."/>
            <person name="Savage R."/>
            <person name="Osoegawa K."/>
            <person name="de Jong P."/>
            <person name="Grimwood J."/>
            <person name="Chapman J.A."/>
            <person name="Shapiro H."/>
            <person name="Aerts A."/>
            <person name="Otillar R.P."/>
            <person name="Terry A.Y."/>
            <person name="Boore J.L."/>
            <person name="Grigoriev I.V."/>
            <person name="Lindberg D.R."/>
            <person name="Seaver E.C."/>
            <person name="Weisblat D.A."/>
            <person name="Putnam N.H."/>
            <person name="Rokhsar D.S."/>
        </authorList>
    </citation>
    <scope>NUCLEOTIDE SEQUENCE</scope>
    <source>
        <strain evidence="3 5">I ESC-2004</strain>
    </source>
</reference>
<reference evidence="4" key="3">
    <citation type="submission" date="2015-06" db="UniProtKB">
        <authorList>
            <consortium name="EnsemblMetazoa"/>
        </authorList>
    </citation>
    <scope>IDENTIFICATION</scope>
</reference>
<dbReference type="OrthoDB" id="6156372at2759"/>
<evidence type="ECO:0000313" key="5">
    <source>
        <dbReference type="Proteomes" id="UP000014760"/>
    </source>
</evidence>
<dbReference type="InterPro" id="IPR027417">
    <property type="entry name" value="P-loop_NTPase"/>
</dbReference>
<reference evidence="5" key="1">
    <citation type="submission" date="2012-12" db="EMBL/GenBank/DDBJ databases">
        <authorList>
            <person name="Hellsten U."/>
            <person name="Grimwood J."/>
            <person name="Chapman J.A."/>
            <person name="Shapiro H."/>
            <person name="Aerts A."/>
            <person name="Otillar R.P."/>
            <person name="Terry A.Y."/>
            <person name="Boore J.L."/>
            <person name="Simakov O."/>
            <person name="Marletaz F."/>
            <person name="Cho S.-J."/>
            <person name="Edsinger-Gonzales E."/>
            <person name="Havlak P."/>
            <person name="Kuo D.-H."/>
            <person name="Larsson T."/>
            <person name="Lv J."/>
            <person name="Arendt D."/>
            <person name="Savage R."/>
            <person name="Osoegawa K."/>
            <person name="de Jong P."/>
            <person name="Lindberg D.R."/>
            <person name="Seaver E.C."/>
            <person name="Weisblat D.A."/>
            <person name="Putnam N.H."/>
            <person name="Grigoriev I.V."/>
            <person name="Rokhsar D.S."/>
        </authorList>
    </citation>
    <scope>NUCLEOTIDE SEQUENCE</scope>
    <source>
        <strain evidence="5">I ESC-2004</strain>
    </source>
</reference>
<dbReference type="SUPFAM" id="SSF52540">
    <property type="entry name" value="P-loop containing nucleoside triphosphate hydrolases"/>
    <property type="match status" value="1"/>
</dbReference>
<dbReference type="AlphaFoldDB" id="R7VLA0"/>
<organism evidence="3">
    <name type="scientific">Capitella teleta</name>
    <name type="common">Polychaete worm</name>
    <dbReference type="NCBI Taxonomy" id="283909"/>
    <lineage>
        <taxon>Eukaryota</taxon>
        <taxon>Metazoa</taxon>
        <taxon>Spiralia</taxon>
        <taxon>Lophotrochozoa</taxon>
        <taxon>Annelida</taxon>
        <taxon>Polychaeta</taxon>
        <taxon>Sedentaria</taxon>
        <taxon>Scolecida</taxon>
        <taxon>Capitellidae</taxon>
        <taxon>Capitella</taxon>
    </lineage>
</organism>
<accession>R7VLA0</accession>
<proteinExistence type="predicted"/>
<evidence type="ECO:0000256" key="1">
    <source>
        <dbReference type="SAM" id="Phobius"/>
    </source>
</evidence>
<name>R7VLA0_CAPTE</name>
<evidence type="ECO:0000313" key="3">
    <source>
        <dbReference type="EMBL" id="ELU17440.1"/>
    </source>
</evidence>
<dbReference type="PANTHER" id="PTHR10704:SF44">
    <property type="entry name" value="LD35051P-RELATED"/>
    <property type="match status" value="1"/>
</dbReference>
<dbReference type="FunCoup" id="R7VLA0">
    <property type="interactions" value="7"/>
</dbReference>
<dbReference type="GO" id="GO:0006044">
    <property type="term" value="P:N-acetylglucosamine metabolic process"/>
    <property type="evidence" value="ECO:0007669"/>
    <property type="project" value="TreeGrafter"/>
</dbReference>
<dbReference type="GO" id="GO:0001517">
    <property type="term" value="F:N-acetylglucosamine 6-O-sulfotransferase activity"/>
    <property type="evidence" value="ECO:0007669"/>
    <property type="project" value="TreeGrafter"/>
</dbReference>
<dbReference type="OMA" id="CNESAPL"/>